<dbReference type="AlphaFoldDB" id="A0A5D2FJW6"/>
<organism evidence="1 2">
    <name type="scientific">Gossypium darwinii</name>
    <name type="common">Darwin's cotton</name>
    <name type="synonym">Gossypium barbadense var. darwinii</name>
    <dbReference type="NCBI Taxonomy" id="34276"/>
    <lineage>
        <taxon>Eukaryota</taxon>
        <taxon>Viridiplantae</taxon>
        <taxon>Streptophyta</taxon>
        <taxon>Embryophyta</taxon>
        <taxon>Tracheophyta</taxon>
        <taxon>Spermatophyta</taxon>
        <taxon>Magnoliopsida</taxon>
        <taxon>eudicotyledons</taxon>
        <taxon>Gunneridae</taxon>
        <taxon>Pentapetalae</taxon>
        <taxon>rosids</taxon>
        <taxon>malvids</taxon>
        <taxon>Malvales</taxon>
        <taxon>Malvaceae</taxon>
        <taxon>Malvoideae</taxon>
        <taxon>Gossypium</taxon>
    </lineage>
</organism>
<reference evidence="1 2" key="1">
    <citation type="submission" date="2019-06" db="EMBL/GenBank/DDBJ databases">
        <title>WGS assembly of Gossypium darwinii.</title>
        <authorList>
            <person name="Chen Z.J."/>
            <person name="Sreedasyam A."/>
            <person name="Ando A."/>
            <person name="Song Q."/>
            <person name="De L."/>
            <person name="Hulse-Kemp A."/>
            <person name="Ding M."/>
            <person name="Ye W."/>
            <person name="Kirkbride R."/>
            <person name="Jenkins J."/>
            <person name="Plott C."/>
            <person name="Lovell J."/>
            <person name="Lin Y.-M."/>
            <person name="Vaughn R."/>
            <person name="Liu B."/>
            <person name="Li W."/>
            <person name="Simpson S."/>
            <person name="Scheffler B."/>
            <person name="Saski C."/>
            <person name="Grover C."/>
            <person name="Hu G."/>
            <person name="Conover J."/>
            <person name="Carlson J."/>
            <person name="Shu S."/>
            <person name="Boston L."/>
            <person name="Williams M."/>
            <person name="Peterson D."/>
            <person name="Mcgee K."/>
            <person name="Jones D."/>
            <person name="Wendel J."/>
            <person name="Stelly D."/>
            <person name="Grimwood J."/>
            <person name="Schmutz J."/>
        </authorList>
    </citation>
    <scope>NUCLEOTIDE SEQUENCE [LARGE SCALE GENOMIC DNA]</scope>
    <source>
        <strain evidence="1">1808015.09</strain>
    </source>
</reference>
<gene>
    <name evidence="1" type="ORF">ES288_A08G097300v1</name>
</gene>
<protein>
    <submittedName>
        <fullName evidence="1">Uncharacterized protein</fullName>
    </submittedName>
</protein>
<evidence type="ECO:0000313" key="1">
    <source>
        <dbReference type="EMBL" id="TYH05626.1"/>
    </source>
</evidence>
<accession>A0A5D2FJW6</accession>
<keyword evidence="2" id="KW-1185">Reference proteome</keyword>
<dbReference type="EMBL" id="CM017695">
    <property type="protein sequence ID" value="TYH05626.1"/>
    <property type="molecule type" value="Genomic_DNA"/>
</dbReference>
<proteinExistence type="predicted"/>
<name>A0A5D2FJW6_GOSDA</name>
<dbReference type="Proteomes" id="UP000323506">
    <property type="component" value="Chromosome A08"/>
</dbReference>
<evidence type="ECO:0000313" key="2">
    <source>
        <dbReference type="Proteomes" id="UP000323506"/>
    </source>
</evidence>
<sequence length="81" mass="9749">MKRRRTEERLNHHQIWCPAACETIPESAAINTRPPIEEFELVVRRRRPRMMWRLGARVSRVRPTYWCLSNLFQNLLAFTKG</sequence>